<dbReference type="InterPro" id="IPR036761">
    <property type="entry name" value="TTHA0802/YceI-like_sf"/>
</dbReference>
<dbReference type="RefSeq" id="WP_342679446.1">
    <property type="nucleotide sequence ID" value="NZ_JBCGCU010000014.1"/>
</dbReference>
<organism evidence="3 4">
    <name type="scientific">Pseudoalteromonas qingdaonensis</name>
    <dbReference type="NCBI Taxonomy" id="3131913"/>
    <lineage>
        <taxon>Bacteria</taxon>
        <taxon>Pseudomonadati</taxon>
        <taxon>Pseudomonadota</taxon>
        <taxon>Gammaproteobacteria</taxon>
        <taxon>Alteromonadales</taxon>
        <taxon>Pseudoalteromonadaceae</taxon>
        <taxon>Pseudoalteromonas</taxon>
    </lineage>
</organism>
<keyword evidence="1" id="KW-0732">Signal</keyword>
<name>A0ABU9MY40_9GAMM</name>
<comment type="caution">
    <text evidence="3">The sequence shown here is derived from an EMBL/GenBank/DDBJ whole genome shotgun (WGS) entry which is preliminary data.</text>
</comment>
<accession>A0ABU9MY40</accession>
<reference evidence="3 4" key="1">
    <citation type="submission" date="2024-03" db="EMBL/GenBank/DDBJ databases">
        <title>Pseudoalteromonas qingdaonensis sp. nov., isolated from the intestines of marine benthic organisms.</title>
        <authorList>
            <person name="Lin X."/>
            <person name="Fang S."/>
            <person name="Hu X."/>
        </authorList>
    </citation>
    <scope>NUCLEOTIDE SEQUENCE [LARGE SCALE GENOMIC DNA]</scope>
    <source>
        <strain evidence="3 4">YIC-827</strain>
    </source>
</reference>
<evidence type="ECO:0000256" key="1">
    <source>
        <dbReference type="SAM" id="SignalP"/>
    </source>
</evidence>
<dbReference type="InterPro" id="IPR007372">
    <property type="entry name" value="Lipid/polyisoprenoid-bd_YceI"/>
</dbReference>
<keyword evidence="4" id="KW-1185">Reference proteome</keyword>
<feature type="domain" description="Lipid/polyisoprenoid-binding YceI-like" evidence="2">
    <location>
        <begin position="24"/>
        <end position="192"/>
    </location>
</feature>
<dbReference type="PIRSF" id="PIRSF029811">
    <property type="entry name" value="UCP029811"/>
    <property type="match status" value="1"/>
</dbReference>
<dbReference type="InterPro" id="IPR027016">
    <property type="entry name" value="UCP029811"/>
</dbReference>
<dbReference type="Gene3D" id="2.40.128.110">
    <property type="entry name" value="Lipid/polyisoprenoid-binding, YceI-like"/>
    <property type="match status" value="1"/>
</dbReference>
<dbReference type="Proteomes" id="UP001447008">
    <property type="component" value="Unassembled WGS sequence"/>
</dbReference>
<dbReference type="PANTHER" id="PTHR34406:SF1">
    <property type="entry name" value="PROTEIN YCEI"/>
    <property type="match status" value="1"/>
</dbReference>
<feature type="signal peptide" evidence="1">
    <location>
        <begin position="1"/>
        <end position="23"/>
    </location>
</feature>
<sequence length="195" mass="21249">MFNSITRTLLITTTLFAGAQAHADWQVANDQSRVNFVSVKNNQIAENHYFKQISGVLSDAGQFNLTIDLASVETQIPIRNERMQKMLFNTVEFPALTLQADVKALLAELKQQASAQANLDATVSLHGKTQTVNIDLLASLDKNNNIQVSSMAPVLVKPADFALSSGIDELQKVAGLNSITRAVPVSFVLTLHESK</sequence>
<dbReference type="PANTHER" id="PTHR34406">
    <property type="entry name" value="PROTEIN YCEI"/>
    <property type="match status" value="1"/>
</dbReference>
<evidence type="ECO:0000313" key="3">
    <source>
        <dbReference type="EMBL" id="MEM0516174.1"/>
    </source>
</evidence>
<dbReference type="SUPFAM" id="SSF101874">
    <property type="entry name" value="YceI-like"/>
    <property type="match status" value="1"/>
</dbReference>
<dbReference type="EMBL" id="JBCGCU010000014">
    <property type="protein sequence ID" value="MEM0516174.1"/>
    <property type="molecule type" value="Genomic_DNA"/>
</dbReference>
<gene>
    <name evidence="3" type="ORF">WCN91_12235</name>
</gene>
<protein>
    <submittedName>
        <fullName evidence="3">YceI family protein</fullName>
    </submittedName>
</protein>
<dbReference type="SMART" id="SM00867">
    <property type="entry name" value="YceI"/>
    <property type="match status" value="1"/>
</dbReference>
<dbReference type="Pfam" id="PF04264">
    <property type="entry name" value="YceI"/>
    <property type="match status" value="1"/>
</dbReference>
<feature type="chain" id="PRO_5047378287" evidence="1">
    <location>
        <begin position="24"/>
        <end position="195"/>
    </location>
</feature>
<proteinExistence type="predicted"/>
<evidence type="ECO:0000259" key="2">
    <source>
        <dbReference type="SMART" id="SM00867"/>
    </source>
</evidence>
<evidence type="ECO:0000313" key="4">
    <source>
        <dbReference type="Proteomes" id="UP001447008"/>
    </source>
</evidence>